<feature type="compositionally biased region" description="Basic and acidic residues" evidence="1">
    <location>
        <begin position="161"/>
        <end position="184"/>
    </location>
</feature>
<dbReference type="Proteomes" id="UP000290288">
    <property type="component" value="Unassembled WGS sequence"/>
</dbReference>
<keyword evidence="3" id="KW-1185">Reference proteome</keyword>
<evidence type="ECO:0000256" key="1">
    <source>
        <dbReference type="SAM" id="MobiDB-lite"/>
    </source>
</evidence>
<feature type="compositionally biased region" description="Basic residues" evidence="1">
    <location>
        <begin position="214"/>
        <end position="225"/>
    </location>
</feature>
<organism evidence="2 3">
    <name type="scientific">Candolleomyces aberdarensis</name>
    <dbReference type="NCBI Taxonomy" id="2316362"/>
    <lineage>
        <taxon>Eukaryota</taxon>
        <taxon>Fungi</taxon>
        <taxon>Dikarya</taxon>
        <taxon>Basidiomycota</taxon>
        <taxon>Agaricomycotina</taxon>
        <taxon>Agaricomycetes</taxon>
        <taxon>Agaricomycetidae</taxon>
        <taxon>Agaricales</taxon>
        <taxon>Agaricineae</taxon>
        <taxon>Psathyrellaceae</taxon>
        <taxon>Candolleomyces</taxon>
    </lineage>
</organism>
<dbReference type="STRING" id="2316362.A0A4V1Q5D6"/>
<protein>
    <submittedName>
        <fullName evidence="2">Uncharacterized protein</fullName>
    </submittedName>
</protein>
<proteinExistence type="predicted"/>
<dbReference type="AlphaFoldDB" id="A0A4V1Q5D6"/>
<accession>A0A4V1Q5D6</accession>
<feature type="compositionally biased region" description="Basic and acidic residues" evidence="1">
    <location>
        <begin position="103"/>
        <end position="113"/>
    </location>
</feature>
<comment type="caution">
    <text evidence="2">The sequence shown here is derived from an EMBL/GenBank/DDBJ whole genome shotgun (WGS) entry which is preliminary data.</text>
</comment>
<gene>
    <name evidence="2" type="ORF">EST38_g553</name>
</gene>
<reference evidence="2 3" key="1">
    <citation type="submission" date="2019-01" db="EMBL/GenBank/DDBJ databases">
        <title>Draft genome sequence of Psathyrella aberdarensis IHI B618.</title>
        <authorList>
            <person name="Buettner E."/>
            <person name="Kellner H."/>
        </authorList>
    </citation>
    <scope>NUCLEOTIDE SEQUENCE [LARGE SCALE GENOMIC DNA]</scope>
    <source>
        <strain evidence="2 3">IHI B618</strain>
    </source>
</reference>
<feature type="region of interest" description="Disordered" evidence="1">
    <location>
        <begin position="101"/>
        <end position="226"/>
    </location>
</feature>
<dbReference type="OrthoDB" id="2537141at2759"/>
<dbReference type="EMBL" id="SDEE01000007">
    <property type="protein sequence ID" value="RXW25218.1"/>
    <property type="molecule type" value="Genomic_DNA"/>
</dbReference>
<evidence type="ECO:0000313" key="3">
    <source>
        <dbReference type="Proteomes" id="UP000290288"/>
    </source>
</evidence>
<feature type="compositionally biased region" description="Basic and acidic residues" evidence="1">
    <location>
        <begin position="125"/>
        <end position="140"/>
    </location>
</feature>
<evidence type="ECO:0000313" key="2">
    <source>
        <dbReference type="EMBL" id="RXW25218.1"/>
    </source>
</evidence>
<sequence>MVKSTLGGSFTQNLSKLPRVDKSDQVASFVKQQERNARVYKAEGLRYVEVWGKENAYSSLSGAPGNPPRVEDGGGMEVMTPVLKARNPGCGLDIAQRQIAQEGRQDTMAKPDPPDPGAKVNAESSRLEKKGAKGVAERTKASPAKRSSKQTKAKNTGSPKKGRDAEKGSENTEERDRQTRMDQRKQRRKEKRDIVNPKKRKPASTDDDSDGSTQKKRAGKSKRQKVPAGLALMHGFSATNVGKSRLTVNGTYKVYGSIFKGKGIVKGEHWQEDEDYGEARNMRFRILLWEAKGKDF</sequence>
<name>A0A4V1Q5D6_9AGAR</name>